<dbReference type="AlphaFoldDB" id="G3BAL7"/>
<dbReference type="eggNOG" id="ENOG502RMA8">
    <property type="taxonomic scope" value="Eukaryota"/>
</dbReference>
<dbReference type="Proteomes" id="UP000000707">
    <property type="component" value="Unassembled WGS sequence"/>
</dbReference>
<dbReference type="HOGENOM" id="CLU_165607_0_0_1"/>
<evidence type="ECO:0000313" key="2">
    <source>
        <dbReference type="EMBL" id="EGV61435.1"/>
    </source>
</evidence>
<organism evidence="3">
    <name type="scientific">Candida tenuis (strain ATCC 10573 / BCRC 21748 / CBS 615 / JCM 9827 / NBRC 10315 / NRRL Y-1498 / VKM Y-70)</name>
    <name type="common">Yeast</name>
    <name type="synonym">Yamadazyma tenuis</name>
    <dbReference type="NCBI Taxonomy" id="590646"/>
    <lineage>
        <taxon>Eukaryota</taxon>
        <taxon>Fungi</taxon>
        <taxon>Dikarya</taxon>
        <taxon>Ascomycota</taxon>
        <taxon>Saccharomycotina</taxon>
        <taxon>Pichiomycetes</taxon>
        <taxon>Debaryomycetaceae</taxon>
        <taxon>Yamadazyma</taxon>
    </lineage>
</organism>
<name>G3BAL7_CANTC</name>
<protein>
    <submittedName>
        <fullName evidence="2">Uncharacterized protein</fullName>
    </submittedName>
</protein>
<dbReference type="OrthoDB" id="4093716at2759"/>
<reference evidence="2 3" key="1">
    <citation type="journal article" date="2011" name="Proc. Natl. Acad. Sci. U.S.A.">
        <title>Comparative genomics of xylose-fermenting fungi for enhanced biofuel production.</title>
        <authorList>
            <person name="Wohlbach D.J."/>
            <person name="Kuo A."/>
            <person name="Sato T.K."/>
            <person name="Potts K.M."/>
            <person name="Salamov A.A."/>
            <person name="LaButti K.M."/>
            <person name="Sun H."/>
            <person name="Clum A."/>
            <person name="Pangilinan J.L."/>
            <person name="Lindquist E.A."/>
            <person name="Lucas S."/>
            <person name="Lapidus A."/>
            <person name="Jin M."/>
            <person name="Gunawan C."/>
            <person name="Balan V."/>
            <person name="Dale B.E."/>
            <person name="Jeffries T.W."/>
            <person name="Zinkel R."/>
            <person name="Barry K.W."/>
            <person name="Grigoriev I.V."/>
            <person name="Gasch A.P."/>
        </authorList>
    </citation>
    <scope>NUCLEOTIDE SEQUENCE [LARGE SCALE GENOMIC DNA]</scope>
    <source>
        <strain evidence="3">ATCC 10573 / BCRC 21748 / CBS 615 / JCM 9827 / NBRC 10315 / NRRL Y-1498 / VKM Y-70</strain>
    </source>
</reference>
<accession>G3BAL7</accession>
<feature type="region of interest" description="Disordered" evidence="1">
    <location>
        <begin position="1"/>
        <end position="28"/>
    </location>
</feature>
<evidence type="ECO:0000313" key="3">
    <source>
        <dbReference type="Proteomes" id="UP000000707"/>
    </source>
</evidence>
<keyword evidence="3" id="KW-1185">Reference proteome</keyword>
<proteinExistence type="predicted"/>
<sequence length="120" mass="12577">MALKKGASLQTNSPDFPPSAGVSDPKRSIKSVCSDKLIRIKSFPVALAMAEIKSVFPTPGLPSNKIGLCTCIASITRMALDEVVGACNKKSSIGLEITLGIVKDPADKVSDSNEISKSDK</sequence>
<gene>
    <name evidence="2" type="ORF">CANTEDRAFT_108873</name>
</gene>
<evidence type="ECO:0000256" key="1">
    <source>
        <dbReference type="SAM" id="MobiDB-lite"/>
    </source>
</evidence>
<dbReference type="EMBL" id="GL996527">
    <property type="protein sequence ID" value="EGV61435.1"/>
    <property type="molecule type" value="Genomic_DNA"/>
</dbReference>